<dbReference type="InterPro" id="IPR019952">
    <property type="entry name" value="F420_OxRdatse_Rv1855c_pred"/>
</dbReference>
<dbReference type="InterPro" id="IPR036661">
    <property type="entry name" value="Luciferase-like_sf"/>
</dbReference>
<keyword evidence="3" id="KW-0560">Oxidoreductase</keyword>
<dbReference type="Proteomes" id="UP000189777">
    <property type="component" value="Unassembled WGS sequence"/>
</dbReference>
<protein>
    <submittedName>
        <fullName evidence="6">Probable F420-dependent oxidoreductase, Rv1855c family</fullName>
    </submittedName>
</protein>
<keyword evidence="4" id="KW-0503">Monooxygenase</keyword>
<accession>A0A1T5L4X1</accession>
<name>A0A1T5L4X1_9MICO</name>
<dbReference type="OrthoDB" id="143323at2"/>
<dbReference type="NCBIfam" id="TIGR03560">
    <property type="entry name" value="F420_Rv1855c"/>
    <property type="match status" value="1"/>
</dbReference>
<feature type="domain" description="Luciferase-like" evidence="5">
    <location>
        <begin position="14"/>
        <end position="238"/>
    </location>
</feature>
<keyword evidence="7" id="KW-1185">Reference proteome</keyword>
<dbReference type="Pfam" id="PF00296">
    <property type="entry name" value="Bac_luciferase"/>
    <property type="match status" value="1"/>
</dbReference>
<dbReference type="GO" id="GO:0046306">
    <property type="term" value="P:alkanesulfonate catabolic process"/>
    <property type="evidence" value="ECO:0007669"/>
    <property type="project" value="TreeGrafter"/>
</dbReference>
<evidence type="ECO:0000256" key="1">
    <source>
        <dbReference type="ARBA" id="ARBA00022630"/>
    </source>
</evidence>
<dbReference type="SUPFAM" id="SSF51679">
    <property type="entry name" value="Bacterial luciferase-like"/>
    <property type="match status" value="1"/>
</dbReference>
<keyword evidence="2" id="KW-0288">FMN</keyword>
<evidence type="ECO:0000256" key="3">
    <source>
        <dbReference type="ARBA" id="ARBA00023002"/>
    </source>
</evidence>
<keyword evidence="1" id="KW-0285">Flavoprotein</keyword>
<reference evidence="6 7" key="1">
    <citation type="submission" date="2017-02" db="EMBL/GenBank/DDBJ databases">
        <authorList>
            <person name="Peterson S.W."/>
        </authorList>
    </citation>
    <scope>NUCLEOTIDE SEQUENCE [LARGE SCALE GENOMIC DNA]</scope>
    <source>
        <strain evidence="6 7">DSM 21481</strain>
    </source>
</reference>
<evidence type="ECO:0000313" key="6">
    <source>
        <dbReference type="EMBL" id="SKC70950.1"/>
    </source>
</evidence>
<dbReference type="EMBL" id="FUZQ01000005">
    <property type="protein sequence ID" value="SKC70950.1"/>
    <property type="molecule type" value="Genomic_DNA"/>
</dbReference>
<dbReference type="NCBIfam" id="TIGR03619">
    <property type="entry name" value="F420_Rv2161c"/>
    <property type="match status" value="1"/>
</dbReference>
<dbReference type="InterPro" id="IPR019921">
    <property type="entry name" value="Lucif-like_OxRdtase_Rv2161c"/>
</dbReference>
<evidence type="ECO:0000256" key="4">
    <source>
        <dbReference type="ARBA" id="ARBA00023033"/>
    </source>
</evidence>
<dbReference type="GO" id="GO:0008726">
    <property type="term" value="F:alkanesulfonate monooxygenase activity"/>
    <property type="evidence" value="ECO:0007669"/>
    <property type="project" value="TreeGrafter"/>
</dbReference>
<sequence>MEPRPTPGTLLRFGVKLTQDAPVETFHHVWRTADEAGFEHVWVMDHLASLGADDDRPIFDAWAMQAAMAVATSRVRLGCMVSGNSYRHPVMLAKLATTVDHLSGGRLELGIGAGWNEHEHTMYGLDLGSVRTRMDRLEESLQVLRSLFTEPRTTFEGEHYRLTDAVAEPKPVQRPHPPIWVGGSGPRRTLRLVARYADAWNDTSSTPEQVAALGEVLDRHCADVGRDPAQIRRTVQLRLREHAVTALPALVERYAAAGVTEFVVVLSSGEAALRELDDLVGTLGRLRATG</sequence>
<dbReference type="PANTHER" id="PTHR42847:SF8">
    <property type="entry name" value="CONSERVED PROTEIN"/>
    <property type="match status" value="1"/>
</dbReference>
<evidence type="ECO:0000256" key="2">
    <source>
        <dbReference type="ARBA" id="ARBA00022643"/>
    </source>
</evidence>
<dbReference type="AlphaFoldDB" id="A0A1T5L4X1"/>
<proteinExistence type="predicted"/>
<dbReference type="PANTHER" id="PTHR42847">
    <property type="entry name" value="ALKANESULFONATE MONOOXYGENASE"/>
    <property type="match status" value="1"/>
</dbReference>
<dbReference type="Gene3D" id="3.20.20.30">
    <property type="entry name" value="Luciferase-like domain"/>
    <property type="match status" value="1"/>
</dbReference>
<dbReference type="RefSeq" id="WP_079575151.1">
    <property type="nucleotide sequence ID" value="NZ_FUZQ01000005.1"/>
</dbReference>
<evidence type="ECO:0000259" key="5">
    <source>
        <dbReference type="Pfam" id="PF00296"/>
    </source>
</evidence>
<organism evidence="6 7">
    <name type="scientific">Krasilnikoviella flava</name>
    <dbReference type="NCBI Taxonomy" id="526729"/>
    <lineage>
        <taxon>Bacteria</taxon>
        <taxon>Bacillati</taxon>
        <taxon>Actinomycetota</taxon>
        <taxon>Actinomycetes</taxon>
        <taxon>Micrococcales</taxon>
        <taxon>Promicromonosporaceae</taxon>
        <taxon>Krasilnikoviella</taxon>
    </lineage>
</organism>
<dbReference type="InterPro" id="IPR050172">
    <property type="entry name" value="SsuD_RutA_monooxygenase"/>
</dbReference>
<dbReference type="InterPro" id="IPR011251">
    <property type="entry name" value="Luciferase-like_dom"/>
</dbReference>
<gene>
    <name evidence="6" type="ORF">SAMN04324258_2853</name>
</gene>
<dbReference type="STRING" id="526729.SAMN04324258_2853"/>
<evidence type="ECO:0000313" key="7">
    <source>
        <dbReference type="Proteomes" id="UP000189777"/>
    </source>
</evidence>